<name>A0A1N6LFT0_9BURK</name>
<protein>
    <submittedName>
        <fullName evidence="1">Alpha-ribazole phosphatase</fullName>
    </submittedName>
</protein>
<accession>A0A1N6LFT0</accession>
<dbReference type="AlphaFoldDB" id="A0A1N6LFT0"/>
<dbReference type="Gene3D" id="3.40.50.1240">
    <property type="entry name" value="Phosphoglycerate mutase-like"/>
    <property type="match status" value="1"/>
</dbReference>
<sequence>MRHPAVAVEQGVCYGQSDVALADDPSASAAALAMRLATLQVPPPRVLLSSPLLRCASVAGAMAGNFGCAHSVDERLKEMNFGAWELQRWDAIGRSLLDEWAADFDHARAHGGESVAQFVERVQSWLDGFGLTRECSPAYVVTHAGVIRVLASLVLGVPVARSTQWSLDMSGVVWLRRDDERQVWSLVRWNA</sequence>
<dbReference type="Proteomes" id="UP000185151">
    <property type="component" value="Unassembled WGS sequence"/>
</dbReference>
<dbReference type="InterPro" id="IPR013078">
    <property type="entry name" value="His_Pase_superF_clade-1"/>
</dbReference>
<organism evidence="1 2">
    <name type="scientific">Paraburkholderia phenazinium</name>
    <dbReference type="NCBI Taxonomy" id="60549"/>
    <lineage>
        <taxon>Bacteria</taxon>
        <taxon>Pseudomonadati</taxon>
        <taxon>Pseudomonadota</taxon>
        <taxon>Betaproteobacteria</taxon>
        <taxon>Burkholderiales</taxon>
        <taxon>Burkholderiaceae</taxon>
        <taxon>Paraburkholderia</taxon>
    </lineage>
</organism>
<dbReference type="SUPFAM" id="SSF53254">
    <property type="entry name" value="Phosphoglycerate mutase-like"/>
    <property type="match status" value="1"/>
</dbReference>
<dbReference type="SMART" id="SM00855">
    <property type="entry name" value="PGAM"/>
    <property type="match status" value="1"/>
</dbReference>
<dbReference type="InterPro" id="IPR029033">
    <property type="entry name" value="His_PPase_superfam"/>
</dbReference>
<keyword evidence="2" id="KW-1185">Reference proteome</keyword>
<evidence type="ECO:0000313" key="2">
    <source>
        <dbReference type="Proteomes" id="UP000185151"/>
    </source>
</evidence>
<gene>
    <name evidence="1" type="ORF">SAMN05444165_7108</name>
</gene>
<dbReference type="Pfam" id="PF00300">
    <property type="entry name" value="His_Phos_1"/>
    <property type="match status" value="1"/>
</dbReference>
<evidence type="ECO:0000313" key="1">
    <source>
        <dbReference type="EMBL" id="SIO67654.1"/>
    </source>
</evidence>
<dbReference type="EMBL" id="FSRU01000003">
    <property type="protein sequence ID" value="SIO67654.1"/>
    <property type="molecule type" value="Genomic_DNA"/>
</dbReference>
<reference evidence="1 2" key="1">
    <citation type="submission" date="2016-11" db="EMBL/GenBank/DDBJ databases">
        <authorList>
            <person name="Jaros S."/>
            <person name="Januszkiewicz K."/>
            <person name="Wedrychowicz H."/>
        </authorList>
    </citation>
    <scope>NUCLEOTIDE SEQUENCE [LARGE SCALE GENOMIC DNA]</scope>
    <source>
        <strain evidence="1 2">GAS95</strain>
    </source>
</reference>
<proteinExistence type="predicted"/>